<dbReference type="Pfam" id="PF01985">
    <property type="entry name" value="CRS1_YhbY"/>
    <property type="match status" value="1"/>
</dbReference>
<feature type="domain" description="CRM" evidence="3">
    <location>
        <begin position="1"/>
        <end position="88"/>
    </location>
</feature>
<dbReference type="AlphaFoldDB" id="A0A126QXT8"/>
<keyword evidence="6" id="KW-1185">Reference proteome</keyword>
<dbReference type="PROSITE" id="PS51295">
    <property type="entry name" value="CRM"/>
    <property type="match status" value="1"/>
</dbReference>
<dbReference type="EMBL" id="CP014265">
    <property type="protein sequence ID" value="AMK14627.1"/>
    <property type="molecule type" value="Genomic_DNA"/>
</dbReference>
<organism evidence="4 6">
    <name type="scientific">Methanobrevibacter olleyae</name>
    <dbReference type="NCBI Taxonomy" id="294671"/>
    <lineage>
        <taxon>Archaea</taxon>
        <taxon>Methanobacteriati</taxon>
        <taxon>Methanobacteriota</taxon>
        <taxon>Methanomada group</taxon>
        <taxon>Methanobacteria</taxon>
        <taxon>Methanobacteriales</taxon>
        <taxon>Methanobacteriaceae</taxon>
        <taxon>Methanobrevibacter</taxon>
    </lineage>
</organism>
<evidence type="ECO:0000256" key="2">
    <source>
        <dbReference type="PROSITE-ProRule" id="PRU00626"/>
    </source>
</evidence>
<dbReference type="InterPro" id="IPR051925">
    <property type="entry name" value="RNA-binding_domain"/>
</dbReference>
<dbReference type="Proteomes" id="UP000066376">
    <property type="component" value="Chromosome"/>
</dbReference>
<evidence type="ECO:0000259" key="3">
    <source>
        <dbReference type="PROSITE" id="PS51295"/>
    </source>
</evidence>
<sequence>MTLTLSKKEIMNEARSAMTINIGKAGVNDNVIEEIKRQLKSNPIIKLRFAKNVARNKDDLISNIVEGTKSQLIDVRGNVAVIYKKQSN</sequence>
<reference evidence="5" key="3">
    <citation type="submission" date="2016-10" db="EMBL/GenBank/DDBJ databases">
        <authorList>
            <person name="de Groot N.N."/>
        </authorList>
    </citation>
    <scope>NUCLEOTIDE SEQUENCE [LARGE SCALE GENOMIC DNA]</scope>
    <source>
        <strain evidence="5">DSM 16632</strain>
    </source>
</reference>
<dbReference type="SUPFAM" id="SSF75471">
    <property type="entry name" value="YhbY-like"/>
    <property type="match status" value="1"/>
</dbReference>
<reference evidence="4 6" key="1">
    <citation type="journal article" date="2016" name="Genome Announc.">
        <title>Draft Genome Sequence of the Rumen Methanogen Methanobrevibacter olleyae YLM1.</title>
        <authorList>
            <person name="Kelly W.J."/>
            <person name="Li D."/>
            <person name="Lambie S.C."/>
            <person name="Cox F."/>
            <person name="Attwood G.T."/>
            <person name="Altermann E."/>
            <person name="Leahy S.C."/>
        </authorList>
    </citation>
    <scope>NUCLEOTIDE SEQUENCE [LARGE SCALE GENOMIC DNA]</scope>
    <source>
        <strain evidence="4 6">YLM1</strain>
    </source>
</reference>
<dbReference type="PATRIC" id="fig|294671.3.peg.66"/>
<protein>
    <submittedName>
        <fullName evidence="4">RNA-binding protein</fullName>
    </submittedName>
</protein>
<gene>
    <name evidence="5" type="ORF">SAMN02910297_00385</name>
    <name evidence="4" type="ORF">YLM1_0067</name>
</gene>
<proteinExistence type="predicted"/>
<dbReference type="InterPro" id="IPR035920">
    <property type="entry name" value="YhbY-like_sf"/>
</dbReference>
<dbReference type="Proteomes" id="UP000183442">
    <property type="component" value="Unassembled WGS sequence"/>
</dbReference>
<evidence type="ECO:0000313" key="6">
    <source>
        <dbReference type="Proteomes" id="UP000066376"/>
    </source>
</evidence>
<dbReference type="PANTHER" id="PTHR40065">
    <property type="entry name" value="RNA-BINDING PROTEIN YHBY"/>
    <property type="match status" value="1"/>
</dbReference>
<dbReference type="GO" id="GO:0003723">
    <property type="term" value="F:RNA binding"/>
    <property type="evidence" value="ECO:0007669"/>
    <property type="project" value="UniProtKB-UniRule"/>
</dbReference>
<evidence type="ECO:0000313" key="4">
    <source>
        <dbReference type="EMBL" id="AMK14627.1"/>
    </source>
</evidence>
<dbReference type="InterPro" id="IPR001890">
    <property type="entry name" value="RNA-binding_CRM"/>
</dbReference>
<dbReference type="PANTHER" id="PTHR40065:SF3">
    <property type="entry name" value="RNA-BINDING PROTEIN YHBY"/>
    <property type="match status" value="1"/>
</dbReference>
<reference evidence="7" key="4">
    <citation type="submission" date="2016-10" db="EMBL/GenBank/DDBJ databases">
        <authorList>
            <person name="Varghese N."/>
        </authorList>
    </citation>
    <scope>NUCLEOTIDE SEQUENCE [LARGE SCALE GENOMIC DNA]</scope>
    <source>
        <strain evidence="7">DSM 16632</strain>
    </source>
</reference>
<evidence type="ECO:0000256" key="1">
    <source>
        <dbReference type="ARBA" id="ARBA00022884"/>
    </source>
</evidence>
<accession>A0A126QXT8</accession>
<evidence type="ECO:0000313" key="7">
    <source>
        <dbReference type="Proteomes" id="UP000183442"/>
    </source>
</evidence>
<evidence type="ECO:0000313" key="5">
    <source>
        <dbReference type="EMBL" id="SFL26678.1"/>
    </source>
</evidence>
<dbReference type="SMART" id="SM01103">
    <property type="entry name" value="CRS1_YhbY"/>
    <property type="match status" value="1"/>
</dbReference>
<keyword evidence="1 2" id="KW-0694">RNA-binding</keyword>
<name>A0A126QXT8_METOL</name>
<dbReference type="KEGG" id="mol:YLM1_0067"/>
<reference evidence="6" key="2">
    <citation type="submission" date="2016-02" db="EMBL/GenBank/DDBJ databases">
        <title>The draft genome sequence of the rumen methanogen Methanobrevibacter olleyae YLM1.</title>
        <authorList>
            <consortium name="New Zealand Agricultural Greenhouse Gas Research Centre/Pastoral Greenhouse Gas Research Consortium"/>
            <person name="Kelly W.J."/>
            <person name="Li D."/>
            <person name="Lambie S.C."/>
            <person name="Attwood G.T."/>
            <person name="Altermann E."/>
            <person name="Leahy S.C."/>
        </authorList>
    </citation>
    <scope>NUCLEOTIDE SEQUENCE [LARGE SCALE GENOMIC DNA]</scope>
    <source>
        <strain evidence="6">YLM1</strain>
    </source>
</reference>
<dbReference type="Gene3D" id="3.30.110.60">
    <property type="entry name" value="YhbY-like"/>
    <property type="match status" value="1"/>
</dbReference>
<dbReference type="STRING" id="294671.YLM1_0067"/>
<dbReference type="EMBL" id="FOTL01000004">
    <property type="protein sequence ID" value="SFL26678.1"/>
    <property type="molecule type" value="Genomic_DNA"/>
</dbReference>